<protein>
    <submittedName>
        <fullName evidence="1">Uncharacterized protein</fullName>
    </submittedName>
</protein>
<accession>A0A2A4T8K2</accession>
<dbReference type="AlphaFoldDB" id="A0A2A4T8K2"/>
<name>A0A2A4T8K2_9DELT</name>
<evidence type="ECO:0000313" key="1">
    <source>
        <dbReference type="EMBL" id="PCI29671.1"/>
    </source>
</evidence>
<gene>
    <name evidence="1" type="ORF">COB67_03440</name>
</gene>
<dbReference type="EMBL" id="NVSR01000011">
    <property type="protein sequence ID" value="PCI29671.1"/>
    <property type="molecule type" value="Genomic_DNA"/>
</dbReference>
<reference evidence="2" key="1">
    <citation type="submission" date="2017-08" db="EMBL/GenBank/DDBJ databases">
        <title>A dynamic microbial community with high functional redundancy inhabits the cold, oxic subseafloor aquifer.</title>
        <authorList>
            <person name="Tully B.J."/>
            <person name="Wheat C.G."/>
            <person name="Glazer B.T."/>
            <person name="Huber J.A."/>
        </authorList>
    </citation>
    <scope>NUCLEOTIDE SEQUENCE [LARGE SCALE GENOMIC DNA]</scope>
</reference>
<sequence length="59" mass="6699">MKQGDNFRHQKQLVKAPLVYSNVLLDYWQAMKNLGVGVAKCPGRKHFLVAMDYPVSSGY</sequence>
<proteinExistence type="predicted"/>
<organism evidence="1 2">
    <name type="scientific">SAR324 cluster bacterium</name>
    <dbReference type="NCBI Taxonomy" id="2024889"/>
    <lineage>
        <taxon>Bacteria</taxon>
        <taxon>Deltaproteobacteria</taxon>
        <taxon>SAR324 cluster</taxon>
    </lineage>
</organism>
<evidence type="ECO:0000313" key="2">
    <source>
        <dbReference type="Proteomes" id="UP000218113"/>
    </source>
</evidence>
<comment type="caution">
    <text evidence="1">The sequence shown here is derived from an EMBL/GenBank/DDBJ whole genome shotgun (WGS) entry which is preliminary data.</text>
</comment>
<dbReference type="Proteomes" id="UP000218113">
    <property type="component" value="Unassembled WGS sequence"/>
</dbReference>